<organism evidence="4 5">
    <name type="scientific">Hirundo rustica rustica</name>
    <dbReference type="NCBI Taxonomy" id="333673"/>
    <lineage>
        <taxon>Eukaryota</taxon>
        <taxon>Metazoa</taxon>
        <taxon>Chordata</taxon>
        <taxon>Craniata</taxon>
        <taxon>Vertebrata</taxon>
        <taxon>Euteleostomi</taxon>
        <taxon>Archelosauria</taxon>
        <taxon>Archosauria</taxon>
        <taxon>Dinosauria</taxon>
        <taxon>Saurischia</taxon>
        <taxon>Theropoda</taxon>
        <taxon>Coelurosauria</taxon>
        <taxon>Aves</taxon>
        <taxon>Neognathae</taxon>
        <taxon>Neoaves</taxon>
        <taxon>Telluraves</taxon>
        <taxon>Australaves</taxon>
        <taxon>Passeriformes</taxon>
        <taxon>Sylvioidea</taxon>
        <taxon>Hirundinidae</taxon>
        <taxon>Hirundo</taxon>
    </lineage>
</organism>
<evidence type="ECO:0000256" key="2">
    <source>
        <dbReference type="ARBA" id="ARBA00023242"/>
    </source>
</evidence>
<comment type="subcellular location">
    <subcellularLocation>
        <location evidence="1">Nucleus</location>
    </subcellularLocation>
</comment>
<comment type="caution">
    <text evidence="4">The sequence shown here is derived from an EMBL/GenBank/DDBJ whole genome shotgun (WGS) entry which is preliminary data.</text>
</comment>
<proteinExistence type="predicted"/>
<feature type="region of interest" description="Disordered" evidence="3">
    <location>
        <begin position="97"/>
        <end position="123"/>
    </location>
</feature>
<dbReference type="AlphaFoldDB" id="A0A3M0L355"/>
<feature type="region of interest" description="Disordered" evidence="3">
    <location>
        <begin position="1"/>
        <end position="48"/>
    </location>
</feature>
<evidence type="ECO:0000313" key="5">
    <source>
        <dbReference type="Proteomes" id="UP000269221"/>
    </source>
</evidence>
<dbReference type="Proteomes" id="UP000269221">
    <property type="component" value="Unassembled WGS sequence"/>
</dbReference>
<dbReference type="PANTHER" id="PTHR46147">
    <property type="entry name" value="HISTONE-LYSINE N-METHYLTRANSFERASE ASH1"/>
    <property type="match status" value="1"/>
</dbReference>
<feature type="compositionally biased region" description="Polar residues" evidence="3">
    <location>
        <begin position="97"/>
        <end position="110"/>
    </location>
</feature>
<dbReference type="GO" id="GO:0006355">
    <property type="term" value="P:regulation of DNA-templated transcription"/>
    <property type="evidence" value="ECO:0007669"/>
    <property type="project" value="TreeGrafter"/>
</dbReference>
<evidence type="ECO:0000256" key="3">
    <source>
        <dbReference type="SAM" id="MobiDB-lite"/>
    </source>
</evidence>
<feature type="compositionally biased region" description="Basic and acidic residues" evidence="3">
    <location>
        <begin position="26"/>
        <end position="43"/>
    </location>
</feature>
<reference evidence="4 5" key="1">
    <citation type="submission" date="2018-07" db="EMBL/GenBank/DDBJ databases">
        <title>A high quality draft genome assembly of the barn swallow (H. rustica rustica).</title>
        <authorList>
            <person name="Formenti G."/>
            <person name="Chiara M."/>
            <person name="Poveda L."/>
            <person name="Francoijs K.-J."/>
            <person name="Bonisoli-Alquati A."/>
            <person name="Canova L."/>
            <person name="Gianfranceschi L."/>
            <person name="Horner D.S."/>
            <person name="Saino N."/>
        </authorList>
    </citation>
    <scope>NUCLEOTIDE SEQUENCE [LARGE SCALE GENOMIC DNA]</scope>
    <source>
        <strain evidence="4">Chelidonia</strain>
        <tissue evidence="4">Blood</tissue>
    </source>
</reference>
<dbReference type="PANTHER" id="PTHR46147:SF2">
    <property type="entry name" value="SET-BINDING PROTEIN"/>
    <property type="match status" value="1"/>
</dbReference>
<dbReference type="GO" id="GO:0005654">
    <property type="term" value="C:nucleoplasm"/>
    <property type="evidence" value="ECO:0007669"/>
    <property type="project" value="TreeGrafter"/>
</dbReference>
<evidence type="ECO:0000313" key="4">
    <source>
        <dbReference type="EMBL" id="RMC19501.1"/>
    </source>
</evidence>
<accession>A0A3M0L355</accession>
<keyword evidence="2" id="KW-0539">Nucleus</keyword>
<name>A0A3M0L355_HIRRU</name>
<sequence>MSSAGVGKGIPVSSERLEPEEEDELGSGRDVDSTSNADSEKWVAGDGLEEQEFSIKEANFTEGSLKLKIQTTKRAKKPPKNLENYICPPEIKITIKQSGEQKLSRTGKNSKTAKEEDRSHSKKKMCQCKQAGDAHPPRVADSVSSAVLGIFAAPIIFYHSSSMYLVTQTGCSFPLSTNANGEVFWLTVDKPANFGQLLEPMVQGGGESKSPFILVLSEDKKETLKFWVHIFLVHLIFQGKVTGDAKLLMSCGCRKGKNSQVKGSDQLKAKCWSGENKSFHLDMDTYVVYTVVGQDDCEFPEAAGNLCEQDDKEVVTTFRELCITWCCKVGAVAGLLRATHVVGLQVTD</sequence>
<gene>
    <name evidence="4" type="ORF">DUI87_04113</name>
</gene>
<evidence type="ECO:0000256" key="1">
    <source>
        <dbReference type="ARBA" id="ARBA00004123"/>
    </source>
</evidence>
<dbReference type="STRING" id="333673.A0A3M0L355"/>
<dbReference type="OrthoDB" id="9937744at2759"/>
<dbReference type="EMBL" id="QRBI01000095">
    <property type="protein sequence ID" value="RMC19501.1"/>
    <property type="molecule type" value="Genomic_DNA"/>
</dbReference>
<keyword evidence="5" id="KW-1185">Reference proteome</keyword>
<dbReference type="GO" id="GO:0042800">
    <property type="term" value="F:histone H3K4 methyltransferase activity"/>
    <property type="evidence" value="ECO:0007669"/>
    <property type="project" value="TreeGrafter"/>
</dbReference>
<protein>
    <submittedName>
        <fullName evidence="4">Uncharacterized protein</fullName>
    </submittedName>
</protein>